<evidence type="ECO:0000313" key="3">
    <source>
        <dbReference type="Proteomes" id="UP000186922"/>
    </source>
</evidence>
<dbReference type="InterPro" id="IPR034585">
    <property type="entry name" value="PAP-1"/>
</dbReference>
<feature type="compositionally biased region" description="Basic and acidic residues" evidence="1">
    <location>
        <begin position="53"/>
        <end position="73"/>
    </location>
</feature>
<dbReference type="Proteomes" id="UP000186922">
    <property type="component" value="Unassembled WGS sequence"/>
</dbReference>
<feature type="compositionally biased region" description="Basic and acidic residues" evidence="1">
    <location>
        <begin position="174"/>
        <end position="188"/>
    </location>
</feature>
<feature type="region of interest" description="Disordered" evidence="1">
    <location>
        <begin position="156"/>
        <end position="242"/>
    </location>
</feature>
<feature type="compositionally biased region" description="Basic residues" evidence="1">
    <location>
        <begin position="218"/>
        <end position="233"/>
    </location>
</feature>
<gene>
    <name evidence="2" type="primary">RvY_03639-1</name>
    <name evidence="2" type="synonym">RvY_03639.1</name>
    <name evidence="2" type="ORF">RvY_03639</name>
</gene>
<protein>
    <submittedName>
        <fullName evidence="2">Uncharacterized protein</fullName>
    </submittedName>
</protein>
<feature type="region of interest" description="Disordered" evidence="1">
    <location>
        <begin position="46"/>
        <end position="73"/>
    </location>
</feature>
<proteinExistence type="predicted"/>
<dbReference type="PANTHER" id="PTHR35252:SF1">
    <property type="entry name" value="RETINITIS PIGMENTOSA 9 PROTEIN"/>
    <property type="match status" value="1"/>
</dbReference>
<evidence type="ECO:0000256" key="1">
    <source>
        <dbReference type="SAM" id="MobiDB-lite"/>
    </source>
</evidence>
<feature type="compositionally biased region" description="Basic and acidic residues" evidence="1">
    <location>
        <begin position="197"/>
        <end position="217"/>
    </location>
</feature>
<accession>A0A1D1UNT4</accession>
<reference evidence="2 3" key="1">
    <citation type="journal article" date="2016" name="Nat. Commun.">
        <title>Extremotolerant tardigrade genome and improved radiotolerance of human cultured cells by tardigrade-unique protein.</title>
        <authorList>
            <person name="Hashimoto T."/>
            <person name="Horikawa D.D."/>
            <person name="Saito Y."/>
            <person name="Kuwahara H."/>
            <person name="Kozuka-Hata H."/>
            <person name="Shin-I T."/>
            <person name="Minakuchi Y."/>
            <person name="Ohishi K."/>
            <person name="Motoyama A."/>
            <person name="Aizu T."/>
            <person name="Enomoto A."/>
            <person name="Kondo K."/>
            <person name="Tanaka S."/>
            <person name="Hara Y."/>
            <person name="Koshikawa S."/>
            <person name="Sagara H."/>
            <person name="Miura T."/>
            <person name="Yokobori S."/>
            <person name="Miyagawa K."/>
            <person name="Suzuki Y."/>
            <person name="Kubo T."/>
            <person name="Oyama M."/>
            <person name="Kohara Y."/>
            <person name="Fujiyama A."/>
            <person name="Arakawa K."/>
            <person name="Katayama T."/>
            <person name="Toyoda A."/>
            <person name="Kunieda T."/>
        </authorList>
    </citation>
    <scope>NUCLEOTIDE SEQUENCE [LARGE SCALE GENOMIC DNA]</scope>
    <source>
        <strain evidence="2 3">YOKOZUNA-1</strain>
    </source>
</reference>
<dbReference type="STRING" id="947166.A0A1D1UNT4"/>
<feature type="region of interest" description="Disordered" evidence="1">
    <location>
        <begin position="1"/>
        <end position="29"/>
    </location>
</feature>
<evidence type="ECO:0000313" key="2">
    <source>
        <dbReference type="EMBL" id="GAU91376.1"/>
    </source>
</evidence>
<dbReference type="GO" id="GO:0008380">
    <property type="term" value="P:RNA splicing"/>
    <property type="evidence" value="ECO:0007669"/>
    <property type="project" value="InterPro"/>
</dbReference>
<feature type="compositionally biased region" description="Polar residues" evidence="1">
    <location>
        <begin position="12"/>
        <end position="22"/>
    </location>
</feature>
<keyword evidence="3" id="KW-1185">Reference proteome</keyword>
<comment type="caution">
    <text evidence="2">The sequence shown here is derived from an EMBL/GenBank/DDBJ whole genome shotgun (WGS) entry which is preliminary data.</text>
</comment>
<organism evidence="2 3">
    <name type="scientific">Ramazzottius varieornatus</name>
    <name type="common">Water bear</name>
    <name type="synonym">Tardigrade</name>
    <dbReference type="NCBI Taxonomy" id="947166"/>
    <lineage>
        <taxon>Eukaryota</taxon>
        <taxon>Metazoa</taxon>
        <taxon>Ecdysozoa</taxon>
        <taxon>Tardigrada</taxon>
        <taxon>Eutardigrada</taxon>
        <taxon>Parachela</taxon>
        <taxon>Hypsibioidea</taxon>
        <taxon>Ramazzottiidae</taxon>
        <taxon>Ramazzottius</taxon>
    </lineage>
</organism>
<name>A0A1D1UNT4_RAMVA</name>
<dbReference type="OrthoDB" id="20809at2759"/>
<dbReference type="AlphaFoldDB" id="A0A1D1UNT4"/>
<dbReference type="PANTHER" id="PTHR35252">
    <property type="entry name" value="RETINITIS PIGMENTOSA 9 PROTEIN"/>
    <property type="match status" value="1"/>
</dbReference>
<sequence length="242" mass="28484">MSSRRCSRSRDGSTTATLTKGSGASLESRMDSTLLEALKHIDTFYQAPPPGLVKDRNQERPEDCIPDRPENKDAREFLAKAPSKGLWMPLGKEVKVMQCWKCKNYGHRSGDKECPLYESGNRKIEQFRYMHEDPMYGFVQEHKAAQKEERIKMLQSLLEDSDEEKKAAKKKKKEKADKKEKAEHGDKVKQKRHNKERRLEKDSRRERKEERRMESHGNPRKSSKDHRRKKSRSRSRDRSSRR</sequence>
<dbReference type="EMBL" id="BDGG01000002">
    <property type="protein sequence ID" value="GAU91376.1"/>
    <property type="molecule type" value="Genomic_DNA"/>
</dbReference>